<organism evidence="2 3">
    <name type="scientific">Candidatus Kaiserbacteria bacterium RIFCSPLOWO2_01_FULL_53_17</name>
    <dbReference type="NCBI Taxonomy" id="1798511"/>
    <lineage>
        <taxon>Bacteria</taxon>
        <taxon>Candidatus Kaiseribacteriota</taxon>
    </lineage>
</organism>
<evidence type="ECO:0000256" key="1">
    <source>
        <dbReference type="SAM" id="Phobius"/>
    </source>
</evidence>
<dbReference type="EMBL" id="MFLY01000034">
    <property type="protein sequence ID" value="OGG72740.1"/>
    <property type="molecule type" value="Genomic_DNA"/>
</dbReference>
<gene>
    <name evidence="2" type="ORF">A3A38_03710</name>
</gene>
<evidence type="ECO:0000313" key="2">
    <source>
        <dbReference type="EMBL" id="OGG72740.1"/>
    </source>
</evidence>
<dbReference type="Pfam" id="PF14333">
    <property type="entry name" value="DUF4389"/>
    <property type="match status" value="1"/>
</dbReference>
<feature type="transmembrane region" description="Helical" evidence="1">
    <location>
        <begin position="44"/>
        <end position="64"/>
    </location>
</feature>
<sequence>MRPEQNSVQVTIPAPEKSSRLLAAMTLLFMIPKMIILIPHLIVLWFLGIAGFFAALAGQIVVLFTGTYPPQMHEFVIGVVRWRVRLAAYLFGLRDEYPPFTLRN</sequence>
<proteinExistence type="predicted"/>
<comment type="caution">
    <text evidence="2">The sequence shown here is derived from an EMBL/GenBank/DDBJ whole genome shotgun (WGS) entry which is preliminary data.</text>
</comment>
<dbReference type="AlphaFoldDB" id="A0A1F6EGJ0"/>
<reference evidence="2 3" key="1">
    <citation type="journal article" date="2016" name="Nat. Commun.">
        <title>Thousands of microbial genomes shed light on interconnected biogeochemical processes in an aquifer system.</title>
        <authorList>
            <person name="Anantharaman K."/>
            <person name="Brown C.T."/>
            <person name="Hug L.A."/>
            <person name="Sharon I."/>
            <person name="Castelle C.J."/>
            <person name="Probst A.J."/>
            <person name="Thomas B.C."/>
            <person name="Singh A."/>
            <person name="Wilkins M.J."/>
            <person name="Karaoz U."/>
            <person name="Brodie E.L."/>
            <person name="Williams K.H."/>
            <person name="Hubbard S.S."/>
            <person name="Banfield J.F."/>
        </authorList>
    </citation>
    <scope>NUCLEOTIDE SEQUENCE [LARGE SCALE GENOMIC DNA]</scope>
</reference>
<accession>A0A1F6EGJ0</accession>
<keyword evidence="1" id="KW-0812">Transmembrane</keyword>
<evidence type="ECO:0008006" key="4">
    <source>
        <dbReference type="Google" id="ProtNLM"/>
    </source>
</evidence>
<keyword evidence="1" id="KW-1133">Transmembrane helix</keyword>
<dbReference type="InterPro" id="IPR025498">
    <property type="entry name" value="DUF4389"/>
</dbReference>
<dbReference type="Proteomes" id="UP000177306">
    <property type="component" value="Unassembled WGS sequence"/>
</dbReference>
<evidence type="ECO:0000313" key="3">
    <source>
        <dbReference type="Proteomes" id="UP000177306"/>
    </source>
</evidence>
<keyword evidence="1" id="KW-0472">Membrane</keyword>
<protein>
    <recommendedName>
        <fullName evidence="4">DUF4389 domain-containing protein</fullName>
    </recommendedName>
</protein>
<feature type="transmembrane region" description="Helical" evidence="1">
    <location>
        <begin position="21"/>
        <end position="38"/>
    </location>
</feature>
<name>A0A1F6EGJ0_9BACT</name>